<keyword evidence="3" id="KW-1185">Reference proteome</keyword>
<evidence type="ECO:0000313" key="3">
    <source>
        <dbReference type="Proteomes" id="UP001632037"/>
    </source>
</evidence>
<gene>
    <name evidence="2" type="ORF">V7S43_016764</name>
</gene>
<accession>A0ABD3EZJ2</accession>
<evidence type="ECO:0000256" key="1">
    <source>
        <dbReference type="SAM" id="MobiDB-lite"/>
    </source>
</evidence>
<organism evidence="2 3">
    <name type="scientific">Phytophthora oleae</name>
    <dbReference type="NCBI Taxonomy" id="2107226"/>
    <lineage>
        <taxon>Eukaryota</taxon>
        <taxon>Sar</taxon>
        <taxon>Stramenopiles</taxon>
        <taxon>Oomycota</taxon>
        <taxon>Peronosporomycetes</taxon>
        <taxon>Peronosporales</taxon>
        <taxon>Peronosporaceae</taxon>
        <taxon>Phytophthora</taxon>
    </lineage>
</organism>
<proteinExistence type="predicted"/>
<feature type="region of interest" description="Disordered" evidence="1">
    <location>
        <begin position="95"/>
        <end position="133"/>
    </location>
</feature>
<dbReference type="EMBL" id="JBIMZQ010000055">
    <property type="protein sequence ID" value="KAL3658384.1"/>
    <property type="molecule type" value="Genomic_DNA"/>
</dbReference>
<reference evidence="2 3" key="1">
    <citation type="submission" date="2024-09" db="EMBL/GenBank/DDBJ databases">
        <title>Genome sequencing and assembly of Phytophthora oleae, isolate VK10A, causative agent of rot of olive drupes.</title>
        <authorList>
            <person name="Conti Taguali S."/>
            <person name="Riolo M."/>
            <person name="La Spada F."/>
            <person name="Cacciola S.O."/>
            <person name="Dionisio G."/>
        </authorList>
    </citation>
    <scope>NUCLEOTIDE SEQUENCE [LARGE SCALE GENOMIC DNA]</scope>
    <source>
        <strain evidence="2 3">VK10A</strain>
    </source>
</reference>
<protein>
    <submittedName>
        <fullName evidence="2">Uncharacterized protein</fullName>
    </submittedName>
</protein>
<comment type="caution">
    <text evidence="2">The sequence shown here is derived from an EMBL/GenBank/DDBJ whole genome shotgun (WGS) entry which is preliminary data.</text>
</comment>
<dbReference type="AlphaFoldDB" id="A0ABD3EZJ2"/>
<sequence>MTAQILSQNADGVNWTLDKATGNKWLQEDGERLRDHSKTEGIVLEATPLLHRFPWSVTSNIKNRRELGALKKQPFRRYRQEVGKGLKTVVEKLRNAQQDSQWTKAAQGQSPKDLGTRHGSLTDFQAGRSTGSQ</sequence>
<evidence type="ECO:0000313" key="2">
    <source>
        <dbReference type="EMBL" id="KAL3658384.1"/>
    </source>
</evidence>
<feature type="compositionally biased region" description="Polar residues" evidence="1">
    <location>
        <begin position="95"/>
        <end position="110"/>
    </location>
</feature>
<name>A0ABD3EZJ2_9STRA</name>
<dbReference type="Proteomes" id="UP001632037">
    <property type="component" value="Unassembled WGS sequence"/>
</dbReference>